<comment type="subcellular location">
    <subcellularLocation>
        <location evidence="2">Cell membrane</location>
        <topology evidence="2">Single-pass type I membrane protein</topology>
    </subcellularLocation>
    <subcellularLocation>
        <location evidence="3">Nucleus outer membrane</location>
        <topology evidence="3">Single-pass type I membrane protein</topology>
    </subcellularLocation>
</comment>
<evidence type="ECO:0000256" key="8">
    <source>
        <dbReference type="ARBA" id="ARBA00022729"/>
    </source>
</evidence>
<sequence length="618" mass="69434">MTWGVGYKEEPAASGERGRNSTNSKPGALSVPFPNLSLSGPGGVRLQPGVPSWVAMPVGILAVCLVMAVTVINQPFTFQEARWNGEQQRELESLRRMKEREEHLQAEMQRLEKELAELPPGELGLESGEEPGKGQEYGWSLWSALSVVAFLFLEVWRQDTEPRCLQEVADEDEDSGAIGEAWWCAALPDHRALVRFYDKCVRVPGAELSRIKELVEGCADDLLEALRSVCNRDLDMEVEECIGIGSLYENWRVRRPLVCDLIVPFTPPEPYRFRAEVMCSGGGFGMASGGRVSGEFGSGMVSVINPGEDPCSCVCGRTQLGEDMLCLVHGENALEATLPGSTQKDKLLWAATAPYMGKTQVTQWFQRALTKAWAKISHKYDFDLSFRDLERPGALRIRFRSGKTVHFSLLPVVEFENSDVYFMPLMGSDVPFGTGVHSNDIAWPFTFAVYEKRFLKLMAKKLPESSCHLMCLQIVSFLHEKQCNLTGASGLSQYHFKTALLHLMNSQAPGAWHHSCLQPRLRDLLRYLDKALLEKRLNHFMIGNVAILPDLDIPEAFRFTEPLNLFRSFVTHRASYRKARWTWTEMLRNTAVLVQEYSLKNPSQDGIRARHNTAAEPS</sequence>
<evidence type="ECO:0000256" key="1">
    <source>
        <dbReference type="ARBA" id="ARBA00003856"/>
    </source>
</evidence>
<evidence type="ECO:0000313" key="19">
    <source>
        <dbReference type="Proteomes" id="UP000287033"/>
    </source>
</evidence>
<keyword evidence="9 16" id="KW-1133">Transmembrane helix</keyword>
<dbReference type="InterPro" id="IPR024810">
    <property type="entry name" value="MAB21L/cGLR"/>
</dbReference>
<keyword evidence="8" id="KW-0732">Signal</keyword>
<dbReference type="InterPro" id="IPR046906">
    <property type="entry name" value="Mab-21_HhH/H2TH-like"/>
</dbReference>
<gene>
    <name evidence="18" type="ORF">chiPu_0009476</name>
</gene>
<accession>A0A401SKU6</accession>
<proteinExistence type="inferred from homology"/>
<dbReference type="Pfam" id="PF20266">
    <property type="entry name" value="Mab-21_C"/>
    <property type="match status" value="1"/>
</dbReference>
<organism evidence="18 19">
    <name type="scientific">Chiloscyllium punctatum</name>
    <name type="common">Brownbanded bambooshark</name>
    <name type="synonym">Hemiscyllium punctatum</name>
    <dbReference type="NCBI Taxonomy" id="137246"/>
    <lineage>
        <taxon>Eukaryota</taxon>
        <taxon>Metazoa</taxon>
        <taxon>Chordata</taxon>
        <taxon>Craniata</taxon>
        <taxon>Vertebrata</taxon>
        <taxon>Chondrichthyes</taxon>
        <taxon>Elasmobranchii</taxon>
        <taxon>Galeomorphii</taxon>
        <taxon>Galeoidea</taxon>
        <taxon>Orectolobiformes</taxon>
        <taxon>Hemiscylliidae</taxon>
        <taxon>Chiloscyllium</taxon>
    </lineage>
</organism>
<evidence type="ECO:0000256" key="3">
    <source>
        <dbReference type="ARBA" id="ARBA00004494"/>
    </source>
</evidence>
<evidence type="ECO:0000256" key="5">
    <source>
        <dbReference type="ARBA" id="ARBA00019443"/>
    </source>
</evidence>
<feature type="transmembrane region" description="Helical" evidence="16">
    <location>
        <begin position="53"/>
        <end position="72"/>
    </location>
</feature>
<evidence type="ECO:0000256" key="13">
    <source>
        <dbReference type="ARBA" id="ARBA00023242"/>
    </source>
</evidence>
<keyword evidence="12" id="KW-0325">Glycoprotein</keyword>
<keyword evidence="11 16" id="KW-0472">Membrane</keyword>
<comment type="caution">
    <text evidence="18">The sequence shown here is derived from an EMBL/GenBank/DDBJ whole genome shotgun (WGS) entry which is preliminary data.</text>
</comment>
<reference evidence="18 19" key="1">
    <citation type="journal article" date="2018" name="Nat. Ecol. Evol.">
        <title>Shark genomes provide insights into elasmobranch evolution and the origin of vertebrates.</title>
        <authorList>
            <person name="Hara Y"/>
            <person name="Yamaguchi K"/>
            <person name="Onimaru K"/>
            <person name="Kadota M"/>
            <person name="Koyanagi M"/>
            <person name="Keeley SD"/>
            <person name="Tatsumi K"/>
            <person name="Tanaka K"/>
            <person name="Motone F"/>
            <person name="Kageyama Y"/>
            <person name="Nozu R"/>
            <person name="Adachi N"/>
            <person name="Nishimura O"/>
            <person name="Nakagawa R"/>
            <person name="Tanegashima C"/>
            <person name="Kiyatake I"/>
            <person name="Matsumoto R"/>
            <person name="Murakumo K"/>
            <person name="Nishida K"/>
            <person name="Terakita A"/>
            <person name="Kuratani S"/>
            <person name="Sato K"/>
            <person name="Hyodo S Kuraku.S."/>
        </authorList>
    </citation>
    <scope>NUCLEOTIDE SEQUENCE [LARGE SCALE GENOMIC DNA]</scope>
</reference>
<dbReference type="Gene3D" id="3.30.460.90">
    <property type="match status" value="1"/>
</dbReference>
<dbReference type="OrthoDB" id="9923553at2759"/>
<name>A0A401SKU6_CHIPU</name>
<dbReference type="GO" id="GO:0005640">
    <property type="term" value="C:nuclear outer membrane"/>
    <property type="evidence" value="ECO:0007669"/>
    <property type="project" value="UniProtKB-SubCell"/>
</dbReference>
<evidence type="ECO:0000256" key="10">
    <source>
        <dbReference type="ARBA" id="ARBA00023054"/>
    </source>
</evidence>
<keyword evidence="6" id="KW-1003">Cell membrane</keyword>
<keyword evidence="10 14" id="KW-0175">Coiled coil</keyword>
<evidence type="ECO:0000256" key="14">
    <source>
        <dbReference type="SAM" id="Coils"/>
    </source>
</evidence>
<dbReference type="SMART" id="SM01265">
    <property type="entry name" value="Mab-21"/>
    <property type="match status" value="1"/>
</dbReference>
<feature type="region of interest" description="Disordered" evidence="15">
    <location>
        <begin position="1"/>
        <end position="29"/>
    </location>
</feature>
<dbReference type="PANTHER" id="PTHR10656">
    <property type="entry name" value="CELL FATE DETERMINING PROTEIN MAB21-RELATED"/>
    <property type="match status" value="1"/>
</dbReference>
<keyword evidence="7 16" id="KW-0812">Transmembrane</keyword>
<dbReference type="AlphaFoldDB" id="A0A401SKU6"/>
<evidence type="ECO:0000256" key="6">
    <source>
        <dbReference type="ARBA" id="ARBA00022475"/>
    </source>
</evidence>
<evidence type="ECO:0000259" key="17">
    <source>
        <dbReference type="Pfam" id="PF20266"/>
    </source>
</evidence>
<evidence type="ECO:0000256" key="7">
    <source>
        <dbReference type="ARBA" id="ARBA00022692"/>
    </source>
</evidence>
<evidence type="ECO:0000256" key="2">
    <source>
        <dbReference type="ARBA" id="ARBA00004251"/>
    </source>
</evidence>
<dbReference type="OMA" id="CHLHCLQ"/>
<protein>
    <recommendedName>
        <fullName evidence="5">Inositol 1,4,5-trisphosphate receptor-interacting protein</fullName>
    </recommendedName>
</protein>
<comment type="function">
    <text evidence="1">Enhances Ca(2+)-mediated inhibition of inositol 1,4,5-triphosphate receptor (ITPR) Ca(2+) release.</text>
</comment>
<keyword evidence="19" id="KW-1185">Reference proteome</keyword>
<feature type="compositionally biased region" description="Basic and acidic residues" evidence="15">
    <location>
        <begin position="7"/>
        <end position="19"/>
    </location>
</feature>
<evidence type="ECO:0000256" key="11">
    <source>
        <dbReference type="ARBA" id="ARBA00023136"/>
    </source>
</evidence>
<dbReference type="Gene3D" id="1.10.1410.40">
    <property type="match status" value="1"/>
</dbReference>
<dbReference type="STRING" id="137246.A0A401SKU6"/>
<dbReference type="InterPro" id="IPR026250">
    <property type="entry name" value="ITPRIP-like"/>
</dbReference>
<dbReference type="PRINTS" id="PR02107">
    <property type="entry name" value="INOS145TPRIP"/>
</dbReference>
<feature type="coiled-coil region" evidence="14">
    <location>
        <begin position="84"/>
        <end position="117"/>
    </location>
</feature>
<evidence type="ECO:0000313" key="18">
    <source>
        <dbReference type="EMBL" id="GCC31022.1"/>
    </source>
</evidence>
<dbReference type="EMBL" id="BEZZ01000336">
    <property type="protein sequence ID" value="GCC31022.1"/>
    <property type="molecule type" value="Genomic_DNA"/>
</dbReference>
<feature type="domain" description="Mab-21-like HhH/H2TH-like" evidence="17">
    <location>
        <begin position="470"/>
        <end position="550"/>
    </location>
</feature>
<evidence type="ECO:0000256" key="16">
    <source>
        <dbReference type="SAM" id="Phobius"/>
    </source>
</evidence>
<evidence type="ECO:0000256" key="4">
    <source>
        <dbReference type="ARBA" id="ARBA00005554"/>
    </source>
</evidence>
<evidence type="ECO:0000256" key="15">
    <source>
        <dbReference type="SAM" id="MobiDB-lite"/>
    </source>
</evidence>
<evidence type="ECO:0000256" key="9">
    <source>
        <dbReference type="ARBA" id="ARBA00022989"/>
    </source>
</evidence>
<keyword evidence="13" id="KW-0539">Nucleus</keyword>
<dbReference type="GO" id="GO:0005886">
    <property type="term" value="C:plasma membrane"/>
    <property type="evidence" value="ECO:0007669"/>
    <property type="project" value="UniProtKB-SubCell"/>
</dbReference>
<comment type="similarity">
    <text evidence="4">Belongs to the ITPRIP family.</text>
</comment>
<dbReference type="PANTHER" id="PTHR10656:SF8">
    <property type="entry name" value="INOSITOL 1,4,5-TRISPHOSPHATE RECEPTOR-INTERACTING PROTEIN"/>
    <property type="match status" value="1"/>
</dbReference>
<evidence type="ECO:0000256" key="12">
    <source>
        <dbReference type="ARBA" id="ARBA00023180"/>
    </source>
</evidence>
<dbReference type="Proteomes" id="UP000287033">
    <property type="component" value="Unassembled WGS sequence"/>
</dbReference>